<keyword evidence="2" id="KW-1185">Reference proteome</keyword>
<evidence type="ECO:0000313" key="2">
    <source>
        <dbReference type="Proteomes" id="UP000798488"/>
    </source>
</evidence>
<proteinExistence type="predicted"/>
<dbReference type="AlphaFoldDB" id="A0A9D3AZH1"/>
<comment type="caution">
    <text evidence="1">The sequence shown here is derived from an EMBL/GenBank/DDBJ whole genome shotgun (WGS) entry which is preliminary data.</text>
</comment>
<reference evidence="1" key="1">
    <citation type="submission" date="2016-02" db="EMBL/GenBank/DDBJ databases">
        <title>Draft Genome Sequence of Sporotomaculum syntrophicum Strain FB, a Syntrophic Benzoate Degrader.</title>
        <authorList>
            <person name="Nobu M.K."/>
            <person name="Narihiro T."/>
            <person name="Qiu Y.-L."/>
            <person name="Ohashi A."/>
            <person name="Liu W.-T."/>
            <person name="Yuji S."/>
        </authorList>
    </citation>
    <scope>NUCLEOTIDE SEQUENCE</scope>
    <source>
        <strain evidence="1">FB</strain>
    </source>
</reference>
<dbReference type="RefSeq" id="WP_161821052.1">
    <property type="nucleotide sequence ID" value="NZ_LSRS01000002.1"/>
</dbReference>
<dbReference type="Proteomes" id="UP000798488">
    <property type="component" value="Unassembled WGS sequence"/>
</dbReference>
<accession>A0A9D3AZH1</accession>
<protein>
    <submittedName>
        <fullName evidence="1">Uncharacterized protein</fullName>
    </submittedName>
</protein>
<gene>
    <name evidence="1" type="ORF">SPSYN_00619</name>
</gene>
<dbReference type="EMBL" id="LSRS01000002">
    <property type="protein sequence ID" value="KAF1085889.1"/>
    <property type="molecule type" value="Genomic_DNA"/>
</dbReference>
<evidence type="ECO:0000313" key="1">
    <source>
        <dbReference type="EMBL" id="KAF1085889.1"/>
    </source>
</evidence>
<organism evidence="1 2">
    <name type="scientific">Sporotomaculum syntrophicum</name>
    <dbReference type="NCBI Taxonomy" id="182264"/>
    <lineage>
        <taxon>Bacteria</taxon>
        <taxon>Bacillati</taxon>
        <taxon>Bacillota</taxon>
        <taxon>Clostridia</taxon>
        <taxon>Eubacteriales</taxon>
        <taxon>Desulfallaceae</taxon>
        <taxon>Sporotomaculum</taxon>
    </lineage>
</organism>
<name>A0A9D3AZH1_9FIRM</name>
<sequence length="64" mass="7308">MAYNAVNYINEKYLSDQCSRLLTCEDRKVKRVRGSFTINYAGAVSENSPDISLPLVRGHPRYNL</sequence>